<evidence type="ECO:0000256" key="10">
    <source>
        <dbReference type="PIRSR" id="PIRSR617736-2"/>
    </source>
</evidence>
<keyword evidence="5" id="KW-0136">Cellulose degradation</keyword>
<dbReference type="InParanoid" id="A0A1E7FJG6"/>
<dbReference type="PROSITE" id="PS00653">
    <property type="entry name" value="GLYCOSYL_HYDROL_F1_2"/>
    <property type="match status" value="1"/>
</dbReference>
<evidence type="ECO:0000256" key="6">
    <source>
        <dbReference type="ARBA" id="ARBA00023277"/>
    </source>
</evidence>
<protein>
    <recommendedName>
        <fullName evidence="3">beta-glucosidase</fullName>
        <ecNumber evidence="3">3.2.1.21</ecNumber>
    </recommendedName>
</protein>
<dbReference type="InterPro" id="IPR001360">
    <property type="entry name" value="Glyco_hydro_1"/>
</dbReference>
<dbReference type="GO" id="GO:0008422">
    <property type="term" value="F:beta-glucosidase activity"/>
    <property type="evidence" value="ECO:0007669"/>
    <property type="project" value="UniProtKB-EC"/>
</dbReference>
<keyword evidence="7" id="KW-0326">Glycosidase</keyword>
<organism evidence="12 13">
    <name type="scientific">Fragilariopsis cylindrus CCMP1102</name>
    <dbReference type="NCBI Taxonomy" id="635003"/>
    <lineage>
        <taxon>Eukaryota</taxon>
        <taxon>Sar</taxon>
        <taxon>Stramenopiles</taxon>
        <taxon>Ochrophyta</taxon>
        <taxon>Bacillariophyta</taxon>
        <taxon>Bacillariophyceae</taxon>
        <taxon>Bacillariophycidae</taxon>
        <taxon>Bacillariales</taxon>
        <taxon>Bacillariaceae</taxon>
        <taxon>Fragilariopsis</taxon>
    </lineage>
</organism>
<dbReference type="SUPFAM" id="SSF51445">
    <property type="entry name" value="(Trans)glycosidases"/>
    <property type="match status" value="1"/>
</dbReference>
<feature type="binding site" evidence="10">
    <location>
        <position position="274"/>
    </location>
    <ligand>
        <name>substrate</name>
    </ligand>
</feature>
<evidence type="ECO:0000313" key="13">
    <source>
        <dbReference type="Proteomes" id="UP000095751"/>
    </source>
</evidence>
<dbReference type="OrthoDB" id="65569at2759"/>
<comment type="catalytic activity">
    <reaction evidence="1">
        <text>Hydrolysis of terminal, non-reducing beta-D-glucosyl residues with release of beta-D-glucose.</text>
        <dbReference type="EC" id="3.2.1.21"/>
    </reaction>
</comment>
<evidence type="ECO:0000256" key="7">
    <source>
        <dbReference type="ARBA" id="ARBA00023295"/>
    </source>
</evidence>
<feature type="active site" description="Proton donor" evidence="9">
    <location>
        <position position="275"/>
    </location>
</feature>
<evidence type="ECO:0000256" key="8">
    <source>
        <dbReference type="ARBA" id="ARBA00023326"/>
    </source>
</evidence>
<feature type="binding site" evidence="10">
    <location>
        <begin position="527"/>
        <end position="528"/>
    </location>
    <ligand>
        <name>substrate</name>
    </ligand>
</feature>
<keyword evidence="8" id="KW-0624">Polysaccharide degradation</keyword>
<comment type="similarity">
    <text evidence="2">Belongs to the glycosyl hydrolase 1 family.</text>
</comment>
<feature type="active site" description="Nucleophile" evidence="9">
    <location>
        <position position="474"/>
    </location>
</feature>
<proteinExistence type="inferred from homology"/>
<dbReference type="PANTHER" id="PTHR10353">
    <property type="entry name" value="GLYCOSYL HYDROLASE"/>
    <property type="match status" value="1"/>
</dbReference>
<sequence>MVTITFDNNNTWSRKESEACDSEATALIRPTTGKIEEAGATASTTSKSNRSISSSWQHYIPTKILLGIPTTFMILAGIAIALLVPKSRYELEESSITSKEETILSRHSNYHRFPEDFVWGTATSSYQVEGATHEGGRGVSIWDSYSKEKGKIADGSNGDVACDHYNRMEEDVQLIKSLGLKAYRFSIAWPRIFPNGKGEEPNIEGIDFYNRLIDELLKNDIEPWATLYHWDLPQSLQDEYGGWQSSNIVDDFGMYACVCFDAFGDRVKNWITLNESWTVAVQAYEDGTKAPGIVTNPQYEVYIAAHHLLLAHARAARIYRENYFENQKGKIGISNCGDFRYPLNPESNEDQDAAERAMIFQYGWLTDPLVFGDYPAEMRVRLGNRLPQFTDAQQEEMKMSIDFMGLNHYSTLYASARKDKLAYDGYWADMDVEFSSDPSWRKNYMGWSTNPDGCRELLRWISRRYGDIPIVITENGTSEDDYNLEVAKHDENRREYFEQYIRACGEAIDLGVKLEGYFAWSLMDNFEWEYGYTRRFGLCYVDFETLERTPKLSALSYKKIVEANGSNLLKTSSLHSS</sequence>
<dbReference type="InterPro" id="IPR017853">
    <property type="entry name" value="GH"/>
</dbReference>
<dbReference type="PANTHER" id="PTHR10353:SF36">
    <property type="entry name" value="LP05116P"/>
    <property type="match status" value="1"/>
</dbReference>
<evidence type="ECO:0000256" key="11">
    <source>
        <dbReference type="SAM" id="Phobius"/>
    </source>
</evidence>
<dbReference type="InterPro" id="IPR017736">
    <property type="entry name" value="Glyco_hydro_1_beta-glucosidase"/>
</dbReference>
<dbReference type="EC" id="3.2.1.21" evidence="3"/>
<evidence type="ECO:0000256" key="4">
    <source>
        <dbReference type="ARBA" id="ARBA00022801"/>
    </source>
</evidence>
<evidence type="ECO:0000256" key="5">
    <source>
        <dbReference type="ARBA" id="ARBA00023001"/>
    </source>
</evidence>
<evidence type="ECO:0000256" key="1">
    <source>
        <dbReference type="ARBA" id="ARBA00000448"/>
    </source>
</evidence>
<evidence type="ECO:0000256" key="3">
    <source>
        <dbReference type="ARBA" id="ARBA00012744"/>
    </source>
</evidence>
<name>A0A1E7FJG6_9STRA</name>
<keyword evidence="11" id="KW-0472">Membrane</keyword>
<evidence type="ECO:0000256" key="2">
    <source>
        <dbReference type="ARBA" id="ARBA00010838"/>
    </source>
</evidence>
<feature type="binding site" evidence="10">
    <location>
        <position position="127"/>
    </location>
    <ligand>
        <name>substrate</name>
    </ligand>
</feature>
<dbReference type="FunFam" id="3.20.20.80:FF:000011">
    <property type="entry name" value="Cytosolic beta-glucosidase"/>
    <property type="match status" value="1"/>
</dbReference>
<keyword evidence="11" id="KW-0812">Transmembrane</keyword>
<dbReference type="PRINTS" id="PR00131">
    <property type="entry name" value="GLHYDRLASE1"/>
</dbReference>
<keyword evidence="4" id="KW-0378">Hydrolase</keyword>
<dbReference type="GO" id="GO:0030245">
    <property type="term" value="P:cellulose catabolic process"/>
    <property type="evidence" value="ECO:0007669"/>
    <property type="project" value="UniProtKB-KW"/>
</dbReference>
<feature type="binding site" evidence="10">
    <location>
        <position position="520"/>
    </location>
    <ligand>
        <name>substrate</name>
    </ligand>
</feature>
<dbReference type="Proteomes" id="UP000095751">
    <property type="component" value="Unassembled WGS sequence"/>
</dbReference>
<feature type="binding site" evidence="10">
    <location>
        <position position="409"/>
    </location>
    <ligand>
        <name>substrate</name>
    </ligand>
</feature>
<dbReference type="EMBL" id="KV784357">
    <property type="protein sequence ID" value="OEU18175.1"/>
    <property type="molecule type" value="Genomic_DNA"/>
</dbReference>
<accession>A0A1E7FJG6</accession>
<keyword evidence="11" id="KW-1133">Transmembrane helix</keyword>
<keyword evidence="13" id="KW-1185">Reference proteome</keyword>
<evidence type="ECO:0000313" key="12">
    <source>
        <dbReference type="EMBL" id="OEU18175.1"/>
    </source>
</evidence>
<reference evidence="12 13" key="1">
    <citation type="submission" date="2016-09" db="EMBL/GenBank/DDBJ databases">
        <title>Extensive genetic diversity and differential bi-allelic expression allows diatom success in the polar Southern Ocean.</title>
        <authorList>
            <consortium name="DOE Joint Genome Institute"/>
            <person name="Mock T."/>
            <person name="Otillar R.P."/>
            <person name="Strauss J."/>
            <person name="Dupont C."/>
            <person name="Frickenhaus S."/>
            <person name="Maumus F."/>
            <person name="Mcmullan M."/>
            <person name="Sanges R."/>
            <person name="Schmutz J."/>
            <person name="Toseland A."/>
            <person name="Valas R."/>
            <person name="Veluchamy A."/>
            <person name="Ward B.J."/>
            <person name="Allen A."/>
            <person name="Barry K."/>
            <person name="Falciatore A."/>
            <person name="Ferrante M."/>
            <person name="Fortunato A.E."/>
            <person name="Gloeckner G."/>
            <person name="Gruber A."/>
            <person name="Hipkin R."/>
            <person name="Janech M."/>
            <person name="Kroth P."/>
            <person name="Leese F."/>
            <person name="Lindquist E."/>
            <person name="Lyon B.R."/>
            <person name="Martin J."/>
            <person name="Mayer C."/>
            <person name="Parker M."/>
            <person name="Quesneville H."/>
            <person name="Raymond J."/>
            <person name="Uhlig C."/>
            <person name="Valentin K.U."/>
            <person name="Worden A.Z."/>
            <person name="Armbrust E.V."/>
            <person name="Bowler C."/>
            <person name="Green B."/>
            <person name="Moulton V."/>
            <person name="Van Oosterhout C."/>
            <person name="Grigoriev I."/>
        </authorList>
    </citation>
    <scope>NUCLEOTIDE SEQUENCE [LARGE SCALE GENOMIC DNA]</scope>
    <source>
        <strain evidence="12 13">CCMP1102</strain>
    </source>
</reference>
<evidence type="ECO:0000256" key="9">
    <source>
        <dbReference type="PIRSR" id="PIRSR617736-1"/>
    </source>
</evidence>
<keyword evidence="6" id="KW-0119">Carbohydrate metabolism</keyword>
<feature type="binding site" evidence="10">
    <location>
        <position position="229"/>
    </location>
    <ligand>
        <name>substrate</name>
    </ligand>
</feature>
<dbReference type="InterPro" id="IPR033132">
    <property type="entry name" value="GH_1_N_CS"/>
</dbReference>
<gene>
    <name evidence="12" type="primary">BGL1</name>
    <name evidence="12" type="ORF">FRACYDRAFT_238064</name>
</gene>
<dbReference type="Gene3D" id="3.20.20.80">
    <property type="entry name" value="Glycosidases"/>
    <property type="match status" value="1"/>
</dbReference>
<dbReference type="AlphaFoldDB" id="A0A1E7FJG6"/>
<dbReference type="KEGG" id="fcy:FRACYDRAFT_238064"/>
<dbReference type="NCBIfam" id="TIGR03356">
    <property type="entry name" value="BGL"/>
    <property type="match status" value="1"/>
</dbReference>
<dbReference type="Pfam" id="PF00232">
    <property type="entry name" value="Glyco_hydro_1"/>
    <property type="match status" value="1"/>
</dbReference>
<feature type="transmembrane region" description="Helical" evidence="11">
    <location>
        <begin position="64"/>
        <end position="84"/>
    </location>
</feature>